<dbReference type="OrthoDB" id="5792673at2759"/>
<keyword evidence="8" id="KW-0479">Metal-binding</keyword>
<organism evidence="18 19">
    <name type="scientific">Pomacea canaliculata</name>
    <name type="common">Golden apple snail</name>
    <dbReference type="NCBI Taxonomy" id="400727"/>
    <lineage>
        <taxon>Eukaryota</taxon>
        <taxon>Metazoa</taxon>
        <taxon>Spiralia</taxon>
        <taxon>Lophotrochozoa</taxon>
        <taxon>Mollusca</taxon>
        <taxon>Gastropoda</taxon>
        <taxon>Caenogastropoda</taxon>
        <taxon>Architaenioglossa</taxon>
        <taxon>Ampullarioidea</taxon>
        <taxon>Ampullariidae</taxon>
        <taxon>Pomacea</taxon>
    </lineage>
</organism>
<dbReference type="CDD" id="cd20382">
    <property type="entry name" value="Tudor_SETDB1_rpt1"/>
    <property type="match status" value="1"/>
</dbReference>
<dbReference type="EMBL" id="PZQS01000003">
    <property type="protein sequence ID" value="PVD33275.1"/>
    <property type="molecule type" value="Genomic_DNA"/>
</dbReference>
<evidence type="ECO:0000256" key="14">
    <source>
        <dbReference type="SAM" id="MobiDB-lite"/>
    </source>
</evidence>
<keyword evidence="12" id="KW-0539">Nucleus</keyword>
<dbReference type="PROSITE" id="PS50982">
    <property type="entry name" value="MBD"/>
    <property type="match status" value="1"/>
</dbReference>
<evidence type="ECO:0000259" key="17">
    <source>
        <dbReference type="PROSITE" id="PS50982"/>
    </source>
</evidence>
<dbReference type="PROSITE" id="PS50280">
    <property type="entry name" value="SET"/>
    <property type="match status" value="1"/>
</dbReference>
<dbReference type="InterPro" id="IPR007728">
    <property type="entry name" value="Pre-SET_dom"/>
</dbReference>
<dbReference type="InterPro" id="IPR040880">
    <property type="entry name" value="DUF5604"/>
</dbReference>
<dbReference type="GO" id="GO:0032259">
    <property type="term" value="P:methylation"/>
    <property type="evidence" value="ECO:0007669"/>
    <property type="project" value="UniProtKB-KW"/>
</dbReference>
<dbReference type="GO" id="GO:0005694">
    <property type="term" value="C:chromosome"/>
    <property type="evidence" value="ECO:0007669"/>
    <property type="project" value="UniProtKB-SubCell"/>
</dbReference>
<keyword evidence="10" id="KW-0862">Zinc</keyword>
<dbReference type="PANTHER" id="PTHR46024">
    <property type="entry name" value="HISTONE-LYSINE N-METHYLTRANSFERASE EGGLESS"/>
    <property type="match status" value="1"/>
</dbReference>
<feature type="region of interest" description="Disordered" evidence="14">
    <location>
        <begin position="117"/>
        <end position="157"/>
    </location>
</feature>
<keyword evidence="19" id="KW-1185">Reference proteome</keyword>
<dbReference type="GO" id="GO:0003677">
    <property type="term" value="F:DNA binding"/>
    <property type="evidence" value="ECO:0007669"/>
    <property type="project" value="InterPro"/>
</dbReference>
<evidence type="ECO:0000256" key="12">
    <source>
        <dbReference type="ARBA" id="ARBA00023242"/>
    </source>
</evidence>
<accession>A0A2T7PIM2</accession>
<dbReference type="Pfam" id="PF05033">
    <property type="entry name" value="Pre-SET"/>
    <property type="match status" value="1"/>
</dbReference>
<keyword evidence="6" id="KW-0808">Transferase</keyword>
<dbReference type="GO" id="GO:0046974">
    <property type="term" value="F:histone H3K9 methyltransferase activity"/>
    <property type="evidence" value="ECO:0007669"/>
    <property type="project" value="TreeGrafter"/>
</dbReference>
<evidence type="ECO:0008006" key="20">
    <source>
        <dbReference type="Google" id="ProtNLM"/>
    </source>
</evidence>
<sequence>MAEKAVEQLIYELSLSKVELDELISSIVDNMGQEVENISTTTEYQDTNALINKAERRAKDINKSFLQLEAKADAYMEEMKTEEKELEEQVRQREAEVAASCQIIDDDSDDDVTIIDSTFEPRKRGAPSPVGGRRASVPPLKQKPLPPPPPLLTKEQMSSSAPKVEMLGASPPPLTMNIGGTVVPTADDGVPNMEHLRAALTNALNRQVAPSAAPQQLADSKLPSEIYVYPPPKVKILNFGNKEQTSKEGELAPKLLKLNVTTSASTSSASQSVLGTMPTVWKEITTGSKVLAKKFNDIWYSGVVTDVQKPENTKHPGEWKYRVKFDGKGLKVLSGHHIAYREPISCFLKVGTRVAALYRDDETSSGSSFYAGIVAEAPSIKNNKRFLVFFDDGYAQYCVAKELHKVYYQSENVWEDIHPDSQEFIKEYLKQYPEHSIFTSMPEREFNTNPETLVLKANAEAIKAAGSSKGRRLNMDPKGQKRPTVEYTRSGTEDEITKRAASTPTTTSSAPASKPPLKMPSVGGDKKRSVAKKSTGGSASKMMVSKPRPANIIEDEFGPSPDWEAPWLKHRRQPAQRSKSSESNVGAERYQASSISSNKQGWDMASVLQERLASAVEQVDDGEALGEHMDTLIDTKDKVRKKMVPHPCGPTCARDSEEERDKHKGKNPLLIPLLCGWERQICKMRPSGRKCVIYRAPCARRLRTLEELDKYLSLVDSHLVIDFFCYDPWLHVHTEFVPVKTFCDIKDLSYGKENVPISCVNGIDRQYPDYVEYSSQRIPSKGVKIEFDENFLQCCDCTDNCWDRSKCACQQLTVENTTWIGEKDPNAGYHYRRLREPVFTGVVECNSRCKCDYRCRNRVAQNGLSCRLQVFKTEKRGWGLRCLNDIPKGGFICIYAGQLLTDKGANDDGKQYGDEYLAELDFIEVVERQKEGYESDVRDPESEDDTNVPASLVGEDDDEDEDFHSNSAGDGVSSSDSDFEGGNSNKVEHKVHATRRQKIQESQSEKESKPLEKLVLKRDSADGQEWTTEKKTTEWMGKMEDSPIEIPSDNDEDDDDDDIDTKETKPMPIEDELPDLDVPPVKEEKKEQPRVKEEKVKKDEKVADGGNENKLMRRARKSTGGSRFKNLPNPKAHQSIPEKEEEEEVKQGTRALFHDGSSCYIMDAKSMGNIGRYLNHSCTPNVFVQNIFVDTHDVRFPWVAFFAGQYIRAGTELTWDYNYERAAFVKRPDSKIRIDSSDAIATNCYCAVDKSSSKNIFQMRVSLAKIL</sequence>
<proteinExistence type="predicted"/>
<feature type="domain" description="Pre-SET" evidence="16">
    <location>
        <begin position="793"/>
        <end position="863"/>
    </location>
</feature>
<feature type="compositionally biased region" description="Basic and acidic residues" evidence="14">
    <location>
        <begin position="931"/>
        <end position="940"/>
    </location>
</feature>
<dbReference type="InterPro" id="IPR041291">
    <property type="entry name" value="TUDOR_5"/>
</dbReference>
<evidence type="ECO:0000256" key="1">
    <source>
        <dbReference type="ARBA" id="ARBA00004123"/>
    </source>
</evidence>
<feature type="domain" description="MBD" evidence="17">
    <location>
        <begin position="663"/>
        <end position="728"/>
    </location>
</feature>
<keyword evidence="9" id="KW-0677">Repeat</keyword>
<dbReference type="Pfam" id="PF00856">
    <property type="entry name" value="SET"/>
    <property type="match status" value="1"/>
</dbReference>
<dbReference type="GO" id="GO:0005634">
    <property type="term" value="C:nucleus"/>
    <property type="evidence" value="ECO:0007669"/>
    <property type="project" value="UniProtKB-SubCell"/>
</dbReference>
<evidence type="ECO:0000256" key="4">
    <source>
        <dbReference type="ARBA" id="ARBA00022491"/>
    </source>
</evidence>
<evidence type="ECO:0000313" key="18">
    <source>
        <dbReference type="EMBL" id="PVD33275.1"/>
    </source>
</evidence>
<evidence type="ECO:0000256" key="13">
    <source>
        <dbReference type="SAM" id="Coils"/>
    </source>
</evidence>
<protein>
    <recommendedName>
        <fullName evidence="20">SET domain-containing protein</fullName>
    </recommendedName>
</protein>
<dbReference type="SMART" id="SM00317">
    <property type="entry name" value="SET"/>
    <property type="match status" value="1"/>
</dbReference>
<evidence type="ECO:0000313" key="19">
    <source>
        <dbReference type="Proteomes" id="UP000245119"/>
    </source>
</evidence>
<evidence type="ECO:0000256" key="3">
    <source>
        <dbReference type="ARBA" id="ARBA00022454"/>
    </source>
</evidence>
<evidence type="ECO:0000256" key="8">
    <source>
        <dbReference type="ARBA" id="ARBA00022723"/>
    </source>
</evidence>
<feature type="compositionally biased region" description="Low complexity" evidence="14">
    <location>
        <begin position="500"/>
        <end position="512"/>
    </location>
</feature>
<evidence type="ECO:0000256" key="2">
    <source>
        <dbReference type="ARBA" id="ARBA00004286"/>
    </source>
</evidence>
<feature type="compositionally biased region" description="Polar residues" evidence="14">
    <location>
        <begin position="575"/>
        <end position="584"/>
    </location>
</feature>
<dbReference type="STRING" id="400727.A0A2T7PIM2"/>
<evidence type="ECO:0000256" key="7">
    <source>
        <dbReference type="ARBA" id="ARBA00022691"/>
    </source>
</evidence>
<dbReference type="Proteomes" id="UP000245119">
    <property type="component" value="Linkage Group LG3"/>
</dbReference>
<dbReference type="Pfam" id="PF18359">
    <property type="entry name" value="Tudor_5"/>
    <property type="match status" value="1"/>
</dbReference>
<keyword evidence="7" id="KW-0949">S-adenosyl-L-methionine</keyword>
<evidence type="ECO:0000256" key="10">
    <source>
        <dbReference type="ARBA" id="ARBA00022833"/>
    </source>
</evidence>
<dbReference type="InterPro" id="IPR001739">
    <property type="entry name" value="Methyl_CpG_DNA-bd"/>
</dbReference>
<feature type="region of interest" description="Disordered" evidence="14">
    <location>
        <begin position="931"/>
        <end position="1141"/>
    </location>
</feature>
<dbReference type="Pfam" id="PF18300">
    <property type="entry name" value="DUF5604"/>
    <property type="match status" value="1"/>
</dbReference>
<evidence type="ECO:0000256" key="5">
    <source>
        <dbReference type="ARBA" id="ARBA00022603"/>
    </source>
</evidence>
<dbReference type="GO" id="GO:0010629">
    <property type="term" value="P:negative regulation of gene expression"/>
    <property type="evidence" value="ECO:0007669"/>
    <property type="project" value="TreeGrafter"/>
</dbReference>
<evidence type="ECO:0000259" key="15">
    <source>
        <dbReference type="PROSITE" id="PS50280"/>
    </source>
</evidence>
<dbReference type="SMART" id="SM00391">
    <property type="entry name" value="MBD"/>
    <property type="match status" value="1"/>
</dbReference>
<dbReference type="AlphaFoldDB" id="A0A2T7PIM2"/>
<feature type="domain" description="SET" evidence="15">
    <location>
        <begin position="866"/>
        <end position="1218"/>
    </location>
</feature>
<dbReference type="InterPro" id="IPR001214">
    <property type="entry name" value="SET_dom"/>
</dbReference>
<dbReference type="PANTHER" id="PTHR46024:SF1">
    <property type="entry name" value="HISTONE-LYSINE N-METHYLTRANSFERASE EGGLESS"/>
    <property type="match status" value="1"/>
</dbReference>
<gene>
    <name evidence="18" type="ORF">C0Q70_04528</name>
</gene>
<evidence type="ECO:0000256" key="11">
    <source>
        <dbReference type="ARBA" id="ARBA00022853"/>
    </source>
</evidence>
<feature type="coiled-coil region" evidence="13">
    <location>
        <begin position="44"/>
        <end position="96"/>
    </location>
</feature>
<dbReference type="SUPFAM" id="SSF82199">
    <property type="entry name" value="SET domain"/>
    <property type="match status" value="1"/>
</dbReference>
<keyword evidence="5" id="KW-0489">Methyltransferase</keyword>
<feature type="compositionally biased region" description="Basic and acidic residues" evidence="14">
    <location>
        <begin position="1003"/>
        <end position="1041"/>
    </location>
</feature>
<dbReference type="InterPro" id="IPR016177">
    <property type="entry name" value="DNA-bd_dom_sf"/>
</dbReference>
<dbReference type="Gene3D" id="2.170.270.10">
    <property type="entry name" value="SET domain"/>
    <property type="match status" value="2"/>
</dbReference>
<dbReference type="CDD" id="cd20384">
    <property type="entry name" value="Tudor_ZGPAT"/>
    <property type="match status" value="1"/>
</dbReference>
<feature type="compositionally biased region" description="Basic and acidic residues" evidence="14">
    <location>
        <begin position="1080"/>
        <end position="1103"/>
    </location>
</feature>
<feature type="compositionally biased region" description="Acidic residues" evidence="14">
    <location>
        <begin position="1048"/>
        <end position="1060"/>
    </location>
</feature>
<dbReference type="Gene3D" id="2.30.30.140">
    <property type="match status" value="2"/>
</dbReference>
<keyword evidence="11" id="KW-0156">Chromatin regulator</keyword>
<keyword evidence="3" id="KW-0158">Chromosome</keyword>
<dbReference type="SUPFAM" id="SSF54171">
    <property type="entry name" value="DNA-binding domain"/>
    <property type="match status" value="1"/>
</dbReference>
<dbReference type="InterPro" id="IPR051516">
    <property type="entry name" value="SETDB_methyltransferase"/>
</dbReference>
<keyword evidence="4" id="KW-0678">Repressor</keyword>
<keyword evidence="13" id="KW-0175">Coiled coil</keyword>
<name>A0A2T7PIM2_POMCA</name>
<feature type="region of interest" description="Disordered" evidence="14">
    <location>
        <begin position="640"/>
        <end position="660"/>
    </location>
</feature>
<dbReference type="PROSITE" id="PS50867">
    <property type="entry name" value="PRE_SET"/>
    <property type="match status" value="1"/>
</dbReference>
<reference evidence="18 19" key="1">
    <citation type="submission" date="2018-04" db="EMBL/GenBank/DDBJ databases">
        <title>The genome of golden apple snail Pomacea canaliculata provides insight into stress tolerance and invasive adaptation.</title>
        <authorList>
            <person name="Liu C."/>
            <person name="Liu B."/>
            <person name="Ren Y."/>
            <person name="Zhang Y."/>
            <person name="Wang H."/>
            <person name="Li S."/>
            <person name="Jiang F."/>
            <person name="Yin L."/>
            <person name="Zhang G."/>
            <person name="Qian W."/>
            <person name="Fan W."/>
        </authorList>
    </citation>
    <scope>NUCLEOTIDE SEQUENCE [LARGE SCALE GENOMIC DNA]</scope>
    <source>
        <strain evidence="18">SZHN2017</strain>
        <tissue evidence="18">Muscle</tissue>
    </source>
</reference>
<evidence type="ECO:0000259" key="16">
    <source>
        <dbReference type="PROSITE" id="PS50867"/>
    </source>
</evidence>
<comment type="caution">
    <text evidence="18">The sequence shown here is derived from an EMBL/GenBank/DDBJ whole genome shotgun (WGS) entry which is preliminary data.</text>
</comment>
<feature type="compositionally biased region" description="Low complexity" evidence="14">
    <location>
        <begin position="965"/>
        <end position="982"/>
    </location>
</feature>
<dbReference type="Pfam" id="PF01429">
    <property type="entry name" value="MBD"/>
    <property type="match status" value="1"/>
</dbReference>
<dbReference type="SMART" id="SM00468">
    <property type="entry name" value="PreSET"/>
    <property type="match status" value="1"/>
</dbReference>
<dbReference type="InterPro" id="IPR046341">
    <property type="entry name" value="SET_dom_sf"/>
</dbReference>
<evidence type="ECO:0000256" key="6">
    <source>
        <dbReference type="ARBA" id="ARBA00022679"/>
    </source>
</evidence>
<dbReference type="GO" id="GO:0008270">
    <property type="term" value="F:zinc ion binding"/>
    <property type="evidence" value="ECO:0007669"/>
    <property type="project" value="InterPro"/>
</dbReference>
<comment type="subcellular location">
    <subcellularLocation>
        <location evidence="2">Chromosome</location>
    </subcellularLocation>
    <subcellularLocation>
        <location evidence="1">Nucleus</location>
    </subcellularLocation>
</comment>
<feature type="region of interest" description="Disordered" evidence="14">
    <location>
        <begin position="465"/>
        <end position="594"/>
    </location>
</feature>
<dbReference type="GO" id="GO:0070828">
    <property type="term" value="P:heterochromatin organization"/>
    <property type="evidence" value="ECO:0007669"/>
    <property type="project" value="TreeGrafter"/>
</dbReference>
<evidence type="ECO:0000256" key="9">
    <source>
        <dbReference type="ARBA" id="ARBA00022737"/>
    </source>
</evidence>